<organism evidence="2">
    <name type="scientific">Tolypothrix bouteillei VB521301</name>
    <dbReference type="NCBI Taxonomy" id="1479485"/>
    <lineage>
        <taxon>Bacteria</taxon>
        <taxon>Bacillati</taxon>
        <taxon>Cyanobacteriota</taxon>
        <taxon>Cyanophyceae</taxon>
        <taxon>Nostocales</taxon>
        <taxon>Tolypothrichaceae</taxon>
        <taxon>Tolypothrix</taxon>
    </lineage>
</organism>
<dbReference type="EMBL" id="JHEG04000001">
    <property type="protein sequence ID" value="KAF3885235.1"/>
    <property type="molecule type" value="Genomic_DNA"/>
</dbReference>
<reference evidence="1" key="2">
    <citation type="submission" date="2019-11" db="EMBL/GenBank/DDBJ databases">
        <title>Improved Assembly of Tolypothrix boutellei genome.</title>
        <authorList>
            <person name="Sarangi A.N."/>
            <person name="Mukherjee M."/>
            <person name="Ghosh S."/>
            <person name="Singh D."/>
            <person name="Das A."/>
            <person name="Kant S."/>
            <person name="Prusty A."/>
            <person name="Tripathy S."/>
        </authorList>
    </citation>
    <scope>NUCLEOTIDE SEQUENCE</scope>
    <source>
        <strain evidence="1">VB521301</strain>
    </source>
</reference>
<keyword evidence="3" id="KW-1185">Reference proteome</keyword>
<dbReference type="EMBL" id="JHEG02000058">
    <property type="protein sequence ID" value="KIE09067.1"/>
    <property type="molecule type" value="Genomic_DNA"/>
</dbReference>
<evidence type="ECO:0000313" key="3">
    <source>
        <dbReference type="Proteomes" id="UP000029738"/>
    </source>
</evidence>
<dbReference type="AlphaFoldDB" id="A0A0C1N3C3"/>
<proteinExistence type="predicted"/>
<accession>A0A0C1N3C3</accession>
<evidence type="ECO:0000313" key="2">
    <source>
        <dbReference type="EMBL" id="KIE09067.1"/>
    </source>
</evidence>
<reference evidence="2" key="1">
    <citation type="journal article" date="2015" name="Genome Announc.">
        <title>Draft Genome Sequence of Tolypothrix boutellei Strain VB521301.</title>
        <authorList>
            <person name="Chandrababunaidu M.M."/>
            <person name="Singh D."/>
            <person name="Sen D."/>
            <person name="Bhan S."/>
            <person name="Das S."/>
            <person name="Gupta A."/>
            <person name="Adhikary S.P."/>
            <person name="Tripathy S."/>
        </authorList>
    </citation>
    <scope>NUCLEOTIDE SEQUENCE</scope>
    <source>
        <strain evidence="2">VB521301</strain>
    </source>
</reference>
<dbReference type="Proteomes" id="UP000029738">
    <property type="component" value="Unassembled WGS sequence"/>
</dbReference>
<protein>
    <submittedName>
        <fullName evidence="2">Uncharacterized protein</fullName>
    </submittedName>
</protein>
<name>A0A0C1N3C3_9CYAN</name>
<gene>
    <name evidence="2" type="ORF">DA73_0231950</name>
    <name evidence="1" type="ORF">DA73_0400007020</name>
</gene>
<sequence length="60" mass="6818">MIKPKNVVYRGHPIEKVGHGKRAVFRTIINEKEWSAITESAVKAAIDLWIDEGVESQQDK</sequence>
<comment type="caution">
    <text evidence="2">The sequence shown here is derived from an EMBL/GenBank/DDBJ whole genome shotgun (WGS) entry which is preliminary data.</text>
</comment>
<dbReference type="OrthoDB" id="516177at2"/>
<evidence type="ECO:0000313" key="1">
    <source>
        <dbReference type="EMBL" id="KAF3885235.1"/>
    </source>
</evidence>
<dbReference type="RefSeq" id="WP_038090597.1">
    <property type="nucleotide sequence ID" value="NZ_JHEG04000001.1"/>
</dbReference>